<sequence>MRGSFTVSDFHRTASKLELNELGASGVLNPRLNFYGEVSLMPEVKEVRLEVSLRLEYRNELIGESKPLRETVDQNDKNVSFEIVTSQRLLRHITDGLPSSESSVQIDAQLQGVGWYYLKPIDERANGYQTGDDPEPGEWKEFKLHNPKLTISIERSEWYEKVLSRTKSEQYRFLEIALPRSDSTLAQEWGKTVEHLQKAERAYAVGDDAAVFSYLNGAREALPGTIQRICDGIHDTHKKKAVNELLAKVGAYIHSGRHVSQTGPEDGKFPVDHMDAAFAIDLMRTVLSHLSLILSTERDRASRQ</sequence>
<organism evidence="1 2">
    <name type="scientific">Ferrimicrobium acidiphilum DSM 19497</name>
    <dbReference type="NCBI Taxonomy" id="1121877"/>
    <lineage>
        <taxon>Bacteria</taxon>
        <taxon>Bacillati</taxon>
        <taxon>Actinomycetota</taxon>
        <taxon>Acidimicrobiia</taxon>
        <taxon>Acidimicrobiales</taxon>
        <taxon>Acidimicrobiaceae</taxon>
        <taxon>Ferrimicrobium</taxon>
    </lineage>
</organism>
<protein>
    <submittedName>
        <fullName evidence="1">Uncharacterized protein</fullName>
    </submittedName>
</protein>
<name>A0A0D8FVH6_9ACTN</name>
<dbReference type="Proteomes" id="UP000032336">
    <property type="component" value="Unassembled WGS sequence"/>
</dbReference>
<proteinExistence type="predicted"/>
<comment type="caution">
    <text evidence="1">The sequence shown here is derived from an EMBL/GenBank/DDBJ whole genome shotgun (WGS) entry which is preliminary data.</text>
</comment>
<dbReference type="RefSeq" id="WP_035390958.1">
    <property type="nucleotide sequence ID" value="NZ_JQKF01000034.1"/>
</dbReference>
<dbReference type="AlphaFoldDB" id="A0A0D8FVH6"/>
<dbReference type="EMBL" id="JXUW01000019">
    <property type="protein sequence ID" value="KJE76242.1"/>
    <property type="molecule type" value="Genomic_DNA"/>
</dbReference>
<evidence type="ECO:0000313" key="2">
    <source>
        <dbReference type="Proteomes" id="UP000032336"/>
    </source>
</evidence>
<evidence type="ECO:0000313" key="1">
    <source>
        <dbReference type="EMBL" id="KJE76242.1"/>
    </source>
</evidence>
<accession>A0A0D8FVH6</accession>
<gene>
    <name evidence="1" type="ORF">FEAC_19770</name>
</gene>
<dbReference type="GeneID" id="78373091"/>
<reference evidence="1 2" key="1">
    <citation type="submission" date="2015-01" db="EMBL/GenBank/DDBJ databases">
        <title>Draft genome of the acidophilic iron oxidizer Ferrimicrobium acidiphilum strain T23.</title>
        <authorList>
            <person name="Poehlein A."/>
            <person name="Eisen S."/>
            <person name="Schloemann M."/>
            <person name="Johnson B.D."/>
            <person name="Daniel R."/>
            <person name="Muehling M."/>
        </authorList>
    </citation>
    <scope>NUCLEOTIDE SEQUENCE [LARGE SCALE GENOMIC DNA]</scope>
    <source>
        <strain evidence="1 2">T23</strain>
    </source>
</reference>
<keyword evidence="2" id="KW-1185">Reference proteome</keyword>